<dbReference type="AlphaFoldDB" id="R7TKS1"/>
<dbReference type="OrthoDB" id="406152at2759"/>
<dbReference type="PANTHER" id="PTHR45875:SF1">
    <property type="entry name" value="METHYLTRANSFERASE N6AMT1"/>
    <property type="match status" value="1"/>
</dbReference>
<evidence type="ECO:0000256" key="7">
    <source>
        <dbReference type="ARBA" id="ARBA00048619"/>
    </source>
</evidence>
<evidence type="ECO:0000256" key="6">
    <source>
        <dbReference type="ARBA" id="ARBA00023242"/>
    </source>
</evidence>
<dbReference type="FunFam" id="3.40.50.150:FF:000077">
    <property type="entry name" value="HemK methyltransferase family member 2"/>
    <property type="match status" value="1"/>
</dbReference>
<keyword evidence="4" id="KW-0808">Transferase</keyword>
<evidence type="ECO:0000256" key="3">
    <source>
        <dbReference type="ARBA" id="ARBA00022603"/>
    </source>
</evidence>
<sequence>MHPTPDISHLTSADYEDVYEPAEDSFLFLDALEQEKDKLHALRPSVCLEIGSGSGVVSTFLSSLLSHPAFFICTDINPRANAVTKLTAKKNGMDVEALTTDLCLGLLPRLQGQVDVVLFNPPYVVTPSHEVAQGGIEASWAGGERGREVMDRLFPIIPELLSPKGVFYLIIIKENDSDDISRIFADFGFSMESVLSRRSGPEFLSVLKFFRNKDVS</sequence>
<dbReference type="NCBIfam" id="TIGR00537">
    <property type="entry name" value="hemK_rel_arch"/>
    <property type="match status" value="1"/>
</dbReference>
<evidence type="ECO:0000256" key="9">
    <source>
        <dbReference type="ARBA" id="ARBA00053180"/>
    </source>
</evidence>
<organism evidence="18">
    <name type="scientific">Capitella teleta</name>
    <name type="common">Polychaete worm</name>
    <dbReference type="NCBI Taxonomy" id="283909"/>
    <lineage>
        <taxon>Eukaryota</taxon>
        <taxon>Metazoa</taxon>
        <taxon>Spiralia</taxon>
        <taxon>Lophotrochozoa</taxon>
        <taxon>Annelida</taxon>
        <taxon>Polychaeta</taxon>
        <taxon>Sedentaria</taxon>
        <taxon>Scolecida</taxon>
        <taxon>Capitellidae</taxon>
        <taxon>Capitella</taxon>
    </lineage>
</organism>
<evidence type="ECO:0000256" key="10">
    <source>
        <dbReference type="ARBA" id="ARBA00062344"/>
    </source>
</evidence>
<keyword evidence="6" id="KW-0539">Nucleus</keyword>
<reference evidence="19" key="3">
    <citation type="submission" date="2015-06" db="UniProtKB">
        <authorList>
            <consortium name="EnsemblMetazoa"/>
        </authorList>
    </citation>
    <scope>IDENTIFICATION</scope>
</reference>
<reference evidence="20" key="1">
    <citation type="submission" date="2012-12" db="EMBL/GenBank/DDBJ databases">
        <authorList>
            <person name="Hellsten U."/>
            <person name="Grimwood J."/>
            <person name="Chapman J.A."/>
            <person name="Shapiro H."/>
            <person name="Aerts A."/>
            <person name="Otillar R.P."/>
            <person name="Terry A.Y."/>
            <person name="Boore J.L."/>
            <person name="Simakov O."/>
            <person name="Marletaz F."/>
            <person name="Cho S.-J."/>
            <person name="Edsinger-Gonzales E."/>
            <person name="Havlak P."/>
            <person name="Kuo D.-H."/>
            <person name="Larsson T."/>
            <person name="Lv J."/>
            <person name="Arendt D."/>
            <person name="Savage R."/>
            <person name="Osoegawa K."/>
            <person name="de Jong P."/>
            <person name="Lindberg D.R."/>
            <person name="Seaver E.C."/>
            <person name="Weisblat D.A."/>
            <person name="Putnam N.H."/>
            <person name="Grigoriev I.V."/>
            <person name="Rokhsar D.S."/>
        </authorList>
    </citation>
    <scope>NUCLEOTIDE SEQUENCE</scope>
    <source>
        <strain evidence="20">I ESC-2004</strain>
    </source>
</reference>
<dbReference type="InterPro" id="IPR007848">
    <property type="entry name" value="Small_mtfrase_dom"/>
</dbReference>
<evidence type="ECO:0000256" key="8">
    <source>
        <dbReference type="ARBA" id="ARBA00050903"/>
    </source>
</evidence>
<evidence type="ECO:0000256" key="12">
    <source>
        <dbReference type="ARBA" id="ARBA00076540"/>
    </source>
</evidence>
<dbReference type="GO" id="GO:0003676">
    <property type="term" value="F:nucleic acid binding"/>
    <property type="evidence" value="ECO:0007669"/>
    <property type="project" value="InterPro"/>
</dbReference>
<keyword evidence="5" id="KW-0949">S-adenosyl-L-methionine</keyword>
<evidence type="ECO:0000256" key="4">
    <source>
        <dbReference type="ARBA" id="ARBA00022679"/>
    </source>
</evidence>
<dbReference type="Proteomes" id="UP000014760">
    <property type="component" value="Unassembled WGS sequence"/>
</dbReference>
<dbReference type="CDD" id="cd02440">
    <property type="entry name" value="AdoMet_MTases"/>
    <property type="match status" value="1"/>
</dbReference>
<evidence type="ECO:0000256" key="15">
    <source>
        <dbReference type="ARBA" id="ARBA00093624"/>
    </source>
</evidence>
<dbReference type="EnsemblMetazoa" id="CapteT164291">
    <property type="protein sequence ID" value="CapteP164291"/>
    <property type="gene ID" value="CapteG164291"/>
</dbReference>
<dbReference type="HOGENOM" id="CLU_018398_6_0_1"/>
<proteinExistence type="inferred from homology"/>
<evidence type="ECO:0000313" key="20">
    <source>
        <dbReference type="Proteomes" id="UP000014760"/>
    </source>
</evidence>
<comment type="catalytic activity">
    <reaction evidence="7">
        <text>L-lysyl-[histone] + S-adenosyl-L-methionine = N(6)-methyl-L-lysyl-[histone] + S-adenosyl-L-homocysteine + H(+)</text>
        <dbReference type="Rhea" id="RHEA:10024"/>
        <dbReference type="Rhea" id="RHEA-COMP:9845"/>
        <dbReference type="Rhea" id="RHEA-COMP:9846"/>
        <dbReference type="ChEBI" id="CHEBI:15378"/>
        <dbReference type="ChEBI" id="CHEBI:29969"/>
        <dbReference type="ChEBI" id="CHEBI:57856"/>
        <dbReference type="ChEBI" id="CHEBI:59789"/>
        <dbReference type="ChEBI" id="CHEBI:61929"/>
    </reaction>
    <physiologicalReaction direction="left-to-right" evidence="7">
        <dbReference type="Rhea" id="RHEA:10025"/>
    </physiologicalReaction>
</comment>
<evidence type="ECO:0000256" key="13">
    <source>
        <dbReference type="ARBA" id="ARBA00080992"/>
    </source>
</evidence>
<evidence type="ECO:0000256" key="11">
    <source>
        <dbReference type="ARBA" id="ARBA00075330"/>
    </source>
</evidence>
<dbReference type="GO" id="GO:0032259">
    <property type="term" value="P:methylation"/>
    <property type="evidence" value="ECO:0007669"/>
    <property type="project" value="UniProtKB-KW"/>
</dbReference>
<dbReference type="OMA" id="EWDDWME"/>
<reference evidence="18 20" key="2">
    <citation type="journal article" date="2013" name="Nature">
        <title>Insights into bilaterian evolution from three spiralian genomes.</title>
        <authorList>
            <person name="Simakov O."/>
            <person name="Marletaz F."/>
            <person name="Cho S.J."/>
            <person name="Edsinger-Gonzales E."/>
            <person name="Havlak P."/>
            <person name="Hellsten U."/>
            <person name="Kuo D.H."/>
            <person name="Larsson T."/>
            <person name="Lv J."/>
            <person name="Arendt D."/>
            <person name="Savage R."/>
            <person name="Osoegawa K."/>
            <person name="de Jong P."/>
            <person name="Grimwood J."/>
            <person name="Chapman J.A."/>
            <person name="Shapiro H."/>
            <person name="Aerts A."/>
            <person name="Otillar R.P."/>
            <person name="Terry A.Y."/>
            <person name="Boore J.L."/>
            <person name="Grigoriev I.V."/>
            <person name="Lindberg D.R."/>
            <person name="Seaver E.C."/>
            <person name="Weisblat D.A."/>
            <person name="Putnam N.H."/>
            <person name="Rokhsar D.S."/>
        </authorList>
    </citation>
    <scope>NUCLEOTIDE SEQUENCE</scope>
    <source>
        <strain evidence="18 20">I ESC-2004</strain>
    </source>
</reference>
<comment type="subunit">
    <text evidence="10">Heterodimer; heterodimerization with TRMT112 is required for S-adenosyl-L-methionine-binding.</text>
</comment>
<dbReference type="FunCoup" id="R7TKS1">
    <property type="interactions" value="234"/>
</dbReference>
<evidence type="ECO:0000256" key="16">
    <source>
        <dbReference type="ARBA" id="ARBA00093667"/>
    </source>
</evidence>
<keyword evidence="3" id="KW-0489">Methyltransferase</keyword>
<dbReference type="Pfam" id="PF05175">
    <property type="entry name" value="MTS"/>
    <property type="match status" value="1"/>
</dbReference>
<dbReference type="GO" id="GO:0005634">
    <property type="term" value="C:nucleus"/>
    <property type="evidence" value="ECO:0007669"/>
    <property type="project" value="UniProtKB-SubCell"/>
</dbReference>
<comment type="function">
    <text evidence="9">Methyltransferase that can methylate proteins and, to a lower extent, arsenic. Catalytic subunit of a heterodimer with TRMT112, which monomethylates 'Lys-12' of histone H4 (H4K12me1), a modification present at the promoters of numerous genes encoding cell cycle regulators. Catalytic subunit of a heterodimer with TRMT112, which catalyzes N5-methylation of Glu residue of proteins with a Gly-Gln-Xaa-Xaa-Xaa-Arg motif. Methylates ETF1 on 'Gln-185'; ETF1 needs to be complexed to ERF3 in its GTP-bound form to be efficiently methylated. May also play a role in the modulation of arsenic-induced toxicity by mediating the conversion of monomethylarsonous acid (3+) into the less toxic dimethylarsonic acid. It however only plays a limited role in arsenic metabolism compared with AS3MT.</text>
</comment>
<name>R7TKS1_CAPTE</name>
<dbReference type="InterPro" id="IPR004557">
    <property type="entry name" value="PrmC-related"/>
</dbReference>
<comment type="subcellular location">
    <subcellularLocation>
        <location evidence="1">Nucleus</location>
    </subcellularLocation>
</comment>
<feature type="domain" description="Methyltransferase small" evidence="17">
    <location>
        <begin position="43"/>
        <end position="126"/>
    </location>
</feature>
<dbReference type="GO" id="GO:0036009">
    <property type="term" value="F:protein-glutamine N-methyltransferase activity"/>
    <property type="evidence" value="ECO:0007669"/>
    <property type="project" value="UniProtKB-ARBA"/>
</dbReference>
<dbReference type="PANTHER" id="PTHR45875">
    <property type="entry name" value="METHYLTRANSFERASE N6AMT1"/>
    <property type="match status" value="1"/>
</dbReference>
<evidence type="ECO:0000313" key="19">
    <source>
        <dbReference type="EnsemblMetazoa" id="CapteP164291"/>
    </source>
</evidence>
<evidence type="ECO:0000259" key="17">
    <source>
        <dbReference type="Pfam" id="PF05175"/>
    </source>
</evidence>
<keyword evidence="20" id="KW-1185">Reference proteome</keyword>
<evidence type="ECO:0000256" key="1">
    <source>
        <dbReference type="ARBA" id="ARBA00004123"/>
    </source>
</evidence>
<dbReference type="InterPro" id="IPR029063">
    <property type="entry name" value="SAM-dependent_MTases_sf"/>
</dbReference>
<dbReference type="SUPFAM" id="SSF53335">
    <property type="entry name" value="S-adenosyl-L-methionine-dependent methyltransferases"/>
    <property type="match status" value="1"/>
</dbReference>
<dbReference type="InterPro" id="IPR002052">
    <property type="entry name" value="DNA_methylase_N6_adenine_CS"/>
</dbReference>
<evidence type="ECO:0000256" key="14">
    <source>
        <dbReference type="ARBA" id="ARBA00083337"/>
    </source>
</evidence>
<dbReference type="EMBL" id="KB310235">
    <property type="protein sequence ID" value="ELT92146.1"/>
    <property type="molecule type" value="Genomic_DNA"/>
</dbReference>
<evidence type="ECO:0000313" key="18">
    <source>
        <dbReference type="EMBL" id="ELT92146.1"/>
    </source>
</evidence>
<protein>
    <recommendedName>
        <fullName evidence="15">Methyltransferase HEMK2</fullName>
    </recommendedName>
    <alternativeName>
        <fullName evidence="14">HemK methyltransferase family member 2</fullName>
    </alternativeName>
    <alternativeName>
        <fullName evidence="12">Lysine N-methyltransferase 9</fullName>
    </alternativeName>
    <alternativeName>
        <fullName evidence="11">Methylarsonite methyltransferase N6AMT1</fullName>
    </alternativeName>
    <alternativeName>
        <fullName evidence="16">Methyltransferase N6AMT1</fullName>
    </alternativeName>
    <alternativeName>
        <fullName evidence="13">Protein N(5)-glutamine methyltransferase</fullName>
    </alternativeName>
</protein>
<dbReference type="GO" id="GO:0035657">
    <property type="term" value="C:eRF1 methyltransferase complex"/>
    <property type="evidence" value="ECO:0007669"/>
    <property type="project" value="TreeGrafter"/>
</dbReference>
<comment type="catalytic activity">
    <reaction evidence="8">
        <text>methylarsonous acid + S-adenosyl-L-methionine = dimethylarsinate + S-adenosyl-L-homocysteine + 2 H(+)</text>
        <dbReference type="Rhea" id="RHEA:11684"/>
        <dbReference type="ChEBI" id="CHEBI:15378"/>
        <dbReference type="ChEBI" id="CHEBI:16223"/>
        <dbReference type="ChEBI" id="CHEBI:17826"/>
        <dbReference type="ChEBI" id="CHEBI:57856"/>
        <dbReference type="ChEBI" id="CHEBI:59789"/>
    </reaction>
</comment>
<dbReference type="EMBL" id="AMQN01002874">
    <property type="status" value="NOT_ANNOTATED_CDS"/>
    <property type="molecule type" value="Genomic_DNA"/>
</dbReference>
<accession>R7TKS1</accession>
<comment type="similarity">
    <text evidence="2">Belongs to the eukaryotic/archaeal PrmC-related family.</text>
</comment>
<evidence type="ECO:0000256" key="2">
    <source>
        <dbReference type="ARBA" id="ARBA00006149"/>
    </source>
</evidence>
<dbReference type="PROSITE" id="PS00092">
    <property type="entry name" value="N6_MTASE"/>
    <property type="match status" value="1"/>
</dbReference>
<dbReference type="STRING" id="283909.R7TKS1"/>
<gene>
    <name evidence="18" type="ORF">CAPTEDRAFT_164291</name>
</gene>
<dbReference type="InterPro" id="IPR052190">
    <property type="entry name" value="Euk-Arch_PrmC-MTase"/>
</dbReference>
<dbReference type="Gene3D" id="3.40.50.150">
    <property type="entry name" value="Vaccinia Virus protein VP39"/>
    <property type="match status" value="1"/>
</dbReference>
<evidence type="ECO:0000256" key="5">
    <source>
        <dbReference type="ARBA" id="ARBA00022691"/>
    </source>
</evidence>